<evidence type="ECO:0000256" key="2">
    <source>
        <dbReference type="ARBA" id="ARBA00023125"/>
    </source>
</evidence>
<dbReference type="CDD" id="cd01392">
    <property type="entry name" value="HTH_LacI"/>
    <property type="match status" value="1"/>
</dbReference>
<dbReference type="RefSeq" id="WP_193735151.1">
    <property type="nucleotide sequence ID" value="NZ_CP063304.1"/>
</dbReference>
<dbReference type="Proteomes" id="UP000593601">
    <property type="component" value="Chromosome"/>
</dbReference>
<organism evidence="6 7">
    <name type="scientific">Blautia liquoris</name>
    <dbReference type="NCBI Taxonomy" id="2779518"/>
    <lineage>
        <taxon>Bacteria</taxon>
        <taxon>Bacillati</taxon>
        <taxon>Bacillota</taxon>
        <taxon>Clostridia</taxon>
        <taxon>Lachnospirales</taxon>
        <taxon>Lachnospiraceae</taxon>
        <taxon>Blautia</taxon>
    </lineage>
</organism>
<dbReference type="PANTHER" id="PTHR30146">
    <property type="entry name" value="LACI-RELATED TRANSCRIPTIONAL REPRESSOR"/>
    <property type="match status" value="1"/>
</dbReference>
<dbReference type="PROSITE" id="PS50932">
    <property type="entry name" value="HTH_LACI_2"/>
    <property type="match status" value="1"/>
</dbReference>
<evidence type="ECO:0000313" key="6">
    <source>
        <dbReference type="EMBL" id="QOV18789.1"/>
    </source>
</evidence>
<keyword evidence="7" id="KW-1185">Reference proteome</keyword>
<evidence type="ECO:0000256" key="3">
    <source>
        <dbReference type="ARBA" id="ARBA00023163"/>
    </source>
</evidence>
<feature type="domain" description="HTH cro/C1-type" evidence="5">
    <location>
        <begin position="4"/>
        <end position="51"/>
    </location>
</feature>
<dbReference type="PANTHER" id="PTHR30146:SF109">
    <property type="entry name" value="HTH-TYPE TRANSCRIPTIONAL REGULATOR GALS"/>
    <property type="match status" value="1"/>
</dbReference>
<evidence type="ECO:0000313" key="7">
    <source>
        <dbReference type="Proteomes" id="UP000593601"/>
    </source>
</evidence>
<dbReference type="PROSITE" id="PS50943">
    <property type="entry name" value="HTH_CROC1"/>
    <property type="match status" value="1"/>
</dbReference>
<dbReference type="SUPFAM" id="SSF53822">
    <property type="entry name" value="Periplasmic binding protein-like I"/>
    <property type="match status" value="1"/>
</dbReference>
<name>A0A7M2REW3_9FIRM</name>
<reference evidence="6 7" key="1">
    <citation type="submission" date="2020-10" db="EMBL/GenBank/DDBJ databases">
        <title>Blautia liquoris sp.nov., isolated from the mud in a fermentation cellar used for the production of Chinese strong-flavoured liquor.</title>
        <authorList>
            <person name="Lu L."/>
        </authorList>
    </citation>
    <scope>NUCLEOTIDE SEQUENCE [LARGE SCALE GENOMIC DNA]</scope>
    <source>
        <strain evidence="6 7">LZLJ-3</strain>
    </source>
</reference>
<dbReference type="InterPro" id="IPR028082">
    <property type="entry name" value="Peripla_BP_I"/>
</dbReference>
<dbReference type="InterPro" id="IPR046335">
    <property type="entry name" value="LacI/GalR-like_sensor"/>
</dbReference>
<dbReference type="EMBL" id="CP063304">
    <property type="protein sequence ID" value="QOV18789.1"/>
    <property type="molecule type" value="Genomic_DNA"/>
</dbReference>
<dbReference type="InterPro" id="IPR000843">
    <property type="entry name" value="HTH_LacI"/>
</dbReference>
<dbReference type="GO" id="GO:0003700">
    <property type="term" value="F:DNA-binding transcription factor activity"/>
    <property type="evidence" value="ECO:0007669"/>
    <property type="project" value="TreeGrafter"/>
</dbReference>
<evidence type="ECO:0000259" key="5">
    <source>
        <dbReference type="PROSITE" id="PS50943"/>
    </source>
</evidence>
<accession>A0A7M2REW3</accession>
<evidence type="ECO:0000259" key="4">
    <source>
        <dbReference type="PROSITE" id="PS50932"/>
    </source>
</evidence>
<dbReference type="InterPro" id="IPR010982">
    <property type="entry name" value="Lambda_DNA-bd_dom_sf"/>
</dbReference>
<dbReference type="KEGG" id="bliq:INP51_12375"/>
<gene>
    <name evidence="6" type="ORF">INP51_12375</name>
</gene>
<dbReference type="GO" id="GO:0000976">
    <property type="term" value="F:transcription cis-regulatory region binding"/>
    <property type="evidence" value="ECO:0007669"/>
    <property type="project" value="TreeGrafter"/>
</dbReference>
<dbReference type="Gene3D" id="3.40.50.2300">
    <property type="match status" value="2"/>
</dbReference>
<keyword evidence="1" id="KW-0805">Transcription regulation</keyword>
<dbReference type="Pfam" id="PF00356">
    <property type="entry name" value="LacI"/>
    <property type="match status" value="1"/>
</dbReference>
<keyword evidence="3" id="KW-0804">Transcription</keyword>
<dbReference type="SUPFAM" id="SSF47413">
    <property type="entry name" value="lambda repressor-like DNA-binding domains"/>
    <property type="match status" value="1"/>
</dbReference>
<dbReference type="InterPro" id="IPR001387">
    <property type="entry name" value="Cro/C1-type_HTH"/>
</dbReference>
<dbReference type="CDD" id="cd06284">
    <property type="entry name" value="PBP1_LacI-like"/>
    <property type="match status" value="1"/>
</dbReference>
<dbReference type="Gene3D" id="1.10.260.40">
    <property type="entry name" value="lambda repressor-like DNA-binding domains"/>
    <property type="match status" value="1"/>
</dbReference>
<dbReference type="Pfam" id="PF13377">
    <property type="entry name" value="Peripla_BP_3"/>
    <property type="match status" value="1"/>
</dbReference>
<keyword evidence="2 6" id="KW-0238">DNA-binding</keyword>
<dbReference type="SMART" id="SM00354">
    <property type="entry name" value="HTH_LACI"/>
    <property type="match status" value="1"/>
</dbReference>
<proteinExistence type="predicted"/>
<sequence length="343" mass="38384">MSFSKKVTIAQLASEANVSVATVSRIINKNGYVKPETREKVIKAMEKLDYQPYVKKFEDNSLRSKSLLICFPDFRNPFYGEIIEGIQATAFSRGYLPFDFQASNPRNALKEYEFIMKENNFCGLLLAHNVSNTELLSQLRLRYPIVMCSEHCNQPNISFVSIDNTYAVQTAINYLLSIGRTKISFINSLLTNNYSRLREKGFHDAMTHAGLSIPADWITHISDINFEMAVSAVTRILSGENHPDAFFCVSDVYAAAAIKAIQNVGLRVPQDISVVGFDNIDLSRMTVPSITTIKQPSFDIGQQACNLLINLIENPSAPAEHILLNTELIVRDSTSARINSKNN</sequence>
<feature type="domain" description="HTH lacI-type" evidence="4">
    <location>
        <begin position="7"/>
        <end position="52"/>
    </location>
</feature>
<protein>
    <submittedName>
        <fullName evidence="6">LacI family DNA-binding transcriptional regulator</fullName>
    </submittedName>
</protein>
<evidence type="ECO:0000256" key="1">
    <source>
        <dbReference type="ARBA" id="ARBA00023015"/>
    </source>
</evidence>
<dbReference type="AlphaFoldDB" id="A0A7M2REW3"/>